<protein>
    <recommendedName>
        <fullName evidence="3">HEAT repeat domain-containing protein</fullName>
    </recommendedName>
</protein>
<dbReference type="RefSeq" id="WP_156712810.1">
    <property type="nucleotide sequence ID" value="NZ_WPHG01000002.1"/>
</dbReference>
<dbReference type="InterPro" id="IPR011989">
    <property type="entry name" value="ARM-like"/>
</dbReference>
<comment type="caution">
    <text evidence="1">The sequence shown here is derived from an EMBL/GenBank/DDBJ whole genome shotgun (WGS) entry which is preliminary data.</text>
</comment>
<evidence type="ECO:0008006" key="3">
    <source>
        <dbReference type="Google" id="ProtNLM"/>
    </source>
</evidence>
<accession>A0A844QD40</accession>
<dbReference type="InterPro" id="IPR016024">
    <property type="entry name" value="ARM-type_fold"/>
</dbReference>
<name>A0A844QD40_9HYPH</name>
<keyword evidence="2" id="KW-1185">Reference proteome</keyword>
<dbReference type="Proteomes" id="UP000463224">
    <property type="component" value="Unassembled WGS sequence"/>
</dbReference>
<organism evidence="1 2">
    <name type="scientific">Nitratireductor arenosus</name>
    <dbReference type="NCBI Taxonomy" id="2682096"/>
    <lineage>
        <taxon>Bacteria</taxon>
        <taxon>Pseudomonadati</taxon>
        <taxon>Pseudomonadota</taxon>
        <taxon>Alphaproteobacteria</taxon>
        <taxon>Hyphomicrobiales</taxon>
        <taxon>Phyllobacteriaceae</taxon>
        <taxon>Nitratireductor</taxon>
    </lineage>
</organism>
<proteinExistence type="predicted"/>
<dbReference type="Gene3D" id="1.25.10.10">
    <property type="entry name" value="Leucine-rich Repeat Variant"/>
    <property type="match status" value="1"/>
</dbReference>
<sequence>MAADALRRRLAEGARGEIANATEVAREVIDHPGLFSSLIDCLEDDDPAVVAHAAHAAMQVALDRIDLFDEMADRLIAVLREGAAWELGEQLPKILARLPLSATQAAELADILVAKLDEHSNIAAGSALSALVDLADKGVVPAERVRALHETALTSPRKALAARARRLAKLVQRLA</sequence>
<evidence type="ECO:0000313" key="2">
    <source>
        <dbReference type="Proteomes" id="UP000463224"/>
    </source>
</evidence>
<dbReference type="EMBL" id="WPHG01000002">
    <property type="protein sequence ID" value="MVA97906.1"/>
    <property type="molecule type" value="Genomic_DNA"/>
</dbReference>
<dbReference type="AlphaFoldDB" id="A0A844QD40"/>
<dbReference type="SUPFAM" id="SSF48371">
    <property type="entry name" value="ARM repeat"/>
    <property type="match status" value="1"/>
</dbReference>
<evidence type="ECO:0000313" key="1">
    <source>
        <dbReference type="EMBL" id="MVA97906.1"/>
    </source>
</evidence>
<gene>
    <name evidence="1" type="ORF">GN330_11685</name>
</gene>
<reference evidence="1 2" key="1">
    <citation type="submission" date="2019-12" db="EMBL/GenBank/DDBJ databases">
        <title>Nitratireductor arenosus sp. nov., Isolated from sea sand, Jeju island, South Korea.</title>
        <authorList>
            <person name="Kim W."/>
        </authorList>
    </citation>
    <scope>NUCLEOTIDE SEQUENCE [LARGE SCALE GENOMIC DNA]</scope>
    <source>
        <strain evidence="1 2">CAU 1489</strain>
    </source>
</reference>